<accession>A0A8J5CAF7</accession>
<evidence type="ECO:0000313" key="3">
    <source>
        <dbReference type="EMBL" id="KAG6471614.1"/>
    </source>
</evidence>
<evidence type="ECO:0000259" key="2">
    <source>
        <dbReference type="PROSITE" id="PS50271"/>
    </source>
</evidence>
<dbReference type="PANTHER" id="PTHR47665">
    <property type="entry name" value="HISTONE DEACETYLASE-LIKE PROTEIN"/>
    <property type="match status" value="1"/>
</dbReference>
<dbReference type="PANTHER" id="PTHR47665:SF1">
    <property type="entry name" value="HISTONE DEACETYLASE-LIKE PROTEIN"/>
    <property type="match status" value="1"/>
</dbReference>
<keyword evidence="1" id="KW-0863">Zinc-finger</keyword>
<comment type="caution">
    <text evidence="3">The sequence shown here is derived from an EMBL/GenBank/DDBJ whole genome shotgun (WGS) entry which is preliminary data.</text>
</comment>
<name>A0A8J5CAF7_ZINOF</name>
<dbReference type="OrthoDB" id="424012at2759"/>
<gene>
    <name evidence="3" type="ORF">ZIOFF_069058</name>
</gene>
<proteinExistence type="predicted"/>
<dbReference type="InterPro" id="IPR001607">
    <property type="entry name" value="Znf_UBP"/>
</dbReference>
<dbReference type="EMBL" id="JACMSC010000020">
    <property type="protein sequence ID" value="KAG6471614.1"/>
    <property type="molecule type" value="Genomic_DNA"/>
</dbReference>
<protein>
    <recommendedName>
        <fullName evidence="2">UBP-type domain-containing protein</fullName>
    </recommendedName>
</protein>
<dbReference type="SMART" id="SM00290">
    <property type="entry name" value="ZnF_UBP"/>
    <property type="match status" value="1"/>
</dbReference>
<organism evidence="3 4">
    <name type="scientific">Zingiber officinale</name>
    <name type="common">Ginger</name>
    <name type="synonym">Amomum zingiber</name>
    <dbReference type="NCBI Taxonomy" id="94328"/>
    <lineage>
        <taxon>Eukaryota</taxon>
        <taxon>Viridiplantae</taxon>
        <taxon>Streptophyta</taxon>
        <taxon>Embryophyta</taxon>
        <taxon>Tracheophyta</taxon>
        <taxon>Spermatophyta</taxon>
        <taxon>Magnoliopsida</taxon>
        <taxon>Liliopsida</taxon>
        <taxon>Zingiberales</taxon>
        <taxon>Zingiberaceae</taxon>
        <taxon>Zingiber</taxon>
    </lineage>
</organism>
<keyword evidence="1" id="KW-0479">Metal-binding</keyword>
<dbReference type="PROSITE" id="PS50271">
    <property type="entry name" value="ZF_UBP"/>
    <property type="match status" value="1"/>
</dbReference>
<keyword evidence="1" id="KW-0862">Zinc</keyword>
<sequence>MALANGNGCSNGPPVMFQPNAITRFAWSGPIIVRRYAGVGGTLSRFSFPSSNRATMAAEGSSSTGTLKVDEEEFFGAESGWVEARTSCDHLPSLCSDLSQIPLPDSPCTRCRHPAENWLCLSCKDVFCSRFINKHMVNHHQETGHCLALSFSDLSVWCFNCDAYLDVQMIRQLRPVYEVAHLLKFGERPSLRTLEM</sequence>
<feature type="domain" description="UBP-type" evidence="2">
    <location>
        <begin position="86"/>
        <end position="186"/>
    </location>
</feature>
<evidence type="ECO:0000256" key="1">
    <source>
        <dbReference type="PROSITE-ProRule" id="PRU00502"/>
    </source>
</evidence>
<keyword evidence="4" id="KW-1185">Reference proteome</keyword>
<dbReference type="AlphaFoldDB" id="A0A8J5CAF7"/>
<reference evidence="3 4" key="1">
    <citation type="submission" date="2020-08" db="EMBL/GenBank/DDBJ databases">
        <title>Plant Genome Project.</title>
        <authorList>
            <person name="Zhang R.-G."/>
        </authorList>
    </citation>
    <scope>NUCLEOTIDE SEQUENCE [LARGE SCALE GENOMIC DNA]</scope>
    <source>
        <tissue evidence="3">Rhizome</tissue>
    </source>
</reference>
<dbReference type="Pfam" id="PF02148">
    <property type="entry name" value="zf-UBP"/>
    <property type="match status" value="1"/>
</dbReference>
<evidence type="ECO:0000313" key="4">
    <source>
        <dbReference type="Proteomes" id="UP000734854"/>
    </source>
</evidence>
<dbReference type="Proteomes" id="UP000734854">
    <property type="component" value="Unassembled WGS sequence"/>
</dbReference>
<dbReference type="GO" id="GO:0008270">
    <property type="term" value="F:zinc ion binding"/>
    <property type="evidence" value="ECO:0007669"/>
    <property type="project" value="UniProtKB-KW"/>
</dbReference>